<keyword evidence="3 8" id="KW-0813">Transport</keyword>
<dbReference type="PANTHER" id="PTHR30450">
    <property type="entry name" value="ABC TRANSPORTER PERMEASE"/>
    <property type="match status" value="1"/>
</dbReference>
<evidence type="ECO:0000256" key="7">
    <source>
        <dbReference type="ARBA" id="ARBA00023136"/>
    </source>
</evidence>
<dbReference type="GO" id="GO:0005886">
    <property type="term" value="C:plasma membrane"/>
    <property type="evidence" value="ECO:0007669"/>
    <property type="project" value="UniProtKB-SubCell"/>
</dbReference>
<feature type="transmembrane region" description="Helical" evidence="8">
    <location>
        <begin position="27"/>
        <end position="51"/>
    </location>
</feature>
<dbReference type="RefSeq" id="WP_125006261.1">
    <property type="nucleotide sequence ID" value="NZ_BHYK01000053.1"/>
</dbReference>
<dbReference type="SUPFAM" id="SSF161098">
    <property type="entry name" value="MetI-like"/>
    <property type="match status" value="1"/>
</dbReference>
<dbReference type="PANTHER" id="PTHR30450:SF1">
    <property type="entry name" value="D-METHIONINE TRANSPORT SYSTEM PERMEASE PROTEIN METI-RELATED"/>
    <property type="match status" value="1"/>
</dbReference>
<dbReference type="Pfam" id="PF00528">
    <property type="entry name" value="BPD_transp_1"/>
    <property type="match status" value="1"/>
</dbReference>
<keyword evidence="11" id="KW-1185">Reference proteome</keyword>
<keyword evidence="6 8" id="KW-1133">Transmembrane helix</keyword>
<feature type="transmembrane region" description="Helical" evidence="8">
    <location>
        <begin position="97"/>
        <end position="115"/>
    </location>
</feature>
<reference evidence="10 11" key="1">
    <citation type="submission" date="2018-11" db="EMBL/GenBank/DDBJ databases">
        <title>Genome sequencing and assembly of Clostridium tagluense strain A121.</title>
        <authorList>
            <person name="Murakami T."/>
            <person name="Segawa T."/>
            <person name="Shcherbakova V.A."/>
            <person name="Mori H."/>
            <person name="Yoshimura Y."/>
        </authorList>
    </citation>
    <scope>NUCLEOTIDE SEQUENCE [LARGE SCALE GENOMIC DNA]</scope>
    <source>
        <strain evidence="10 11">A121</strain>
    </source>
</reference>
<keyword evidence="7 8" id="KW-0472">Membrane</keyword>
<comment type="subcellular location">
    <subcellularLocation>
        <location evidence="1 8">Cell membrane</location>
        <topology evidence="1 8">Multi-pass membrane protein</topology>
    </subcellularLocation>
</comment>
<feature type="transmembrane region" description="Helical" evidence="8">
    <location>
        <begin position="198"/>
        <end position="221"/>
    </location>
</feature>
<evidence type="ECO:0000256" key="6">
    <source>
        <dbReference type="ARBA" id="ARBA00022989"/>
    </source>
</evidence>
<comment type="caution">
    <text evidence="10">The sequence shown here is derived from an EMBL/GenBank/DDBJ whole genome shotgun (WGS) entry which is preliminary data.</text>
</comment>
<evidence type="ECO:0000259" key="9">
    <source>
        <dbReference type="PROSITE" id="PS50928"/>
    </source>
</evidence>
<evidence type="ECO:0000256" key="3">
    <source>
        <dbReference type="ARBA" id="ARBA00022448"/>
    </source>
</evidence>
<evidence type="ECO:0000313" key="10">
    <source>
        <dbReference type="EMBL" id="GCD13057.1"/>
    </source>
</evidence>
<protein>
    <submittedName>
        <fullName evidence="10">D-methionine ABC transporter permease</fullName>
    </submittedName>
</protein>
<dbReference type="Gene3D" id="1.10.3720.10">
    <property type="entry name" value="MetI-like"/>
    <property type="match status" value="1"/>
</dbReference>
<organism evidence="10 11">
    <name type="scientific">Clostridium tagluense</name>
    <dbReference type="NCBI Taxonomy" id="360422"/>
    <lineage>
        <taxon>Bacteria</taxon>
        <taxon>Bacillati</taxon>
        <taxon>Bacillota</taxon>
        <taxon>Clostridia</taxon>
        <taxon>Eubacteriales</taxon>
        <taxon>Clostridiaceae</taxon>
        <taxon>Clostridium</taxon>
    </lineage>
</organism>
<dbReference type="AlphaFoldDB" id="A0A401UU43"/>
<accession>A0A401UU43</accession>
<evidence type="ECO:0000256" key="8">
    <source>
        <dbReference type="RuleBase" id="RU363032"/>
    </source>
</evidence>
<proteinExistence type="inferred from homology"/>
<dbReference type="InterPro" id="IPR035906">
    <property type="entry name" value="MetI-like_sf"/>
</dbReference>
<dbReference type="Proteomes" id="UP000287872">
    <property type="component" value="Unassembled WGS sequence"/>
</dbReference>
<feature type="transmembrane region" description="Helical" evidence="8">
    <location>
        <begin position="156"/>
        <end position="178"/>
    </location>
</feature>
<keyword evidence="4" id="KW-1003">Cell membrane</keyword>
<dbReference type="GO" id="GO:0048473">
    <property type="term" value="P:D-methionine transmembrane transport"/>
    <property type="evidence" value="ECO:0007669"/>
    <property type="project" value="TreeGrafter"/>
</dbReference>
<feature type="transmembrane region" description="Helical" evidence="8">
    <location>
        <begin position="72"/>
        <end position="91"/>
    </location>
</feature>
<dbReference type="OrthoDB" id="9793490at2"/>
<dbReference type="FunFam" id="1.10.3720.10:FF:000002">
    <property type="entry name" value="D-methionine ABC transporter permease MetI"/>
    <property type="match status" value="1"/>
</dbReference>
<dbReference type="PROSITE" id="PS50928">
    <property type="entry name" value="ABC_TM1"/>
    <property type="match status" value="1"/>
</dbReference>
<evidence type="ECO:0000256" key="1">
    <source>
        <dbReference type="ARBA" id="ARBA00004651"/>
    </source>
</evidence>
<evidence type="ECO:0000256" key="2">
    <source>
        <dbReference type="ARBA" id="ARBA00007069"/>
    </source>
</evidence>
<feature type="domain" description="ABC transmembrane type-1" evidence="9">
    <location>
        <begin position="23"/>
        <end position="215"/>
    </location>
</feature>
<dbReference type="InterPro" id="IPR051322">
    <property type="entry name" value="AA_ABC_Transporter_Permease"/>
</dbReference>
<evidence type="ECO:0000256" key="4">
    <source>
        <dbReference type="ARBA" id="ARBA00022475"/>
    </source>
</evidence>
<comment type="similarity">
    <text evidence="2">Belongs to the binding-protein-dependent transport system permease family. CysTW subfamily.</text>
</comment>
<sequence>MHQFLVNYLPNVVELFPDMIKALWETIGMVSISGFISTLIGIPLGIILVVTRPDNILENSAIYNVVGKSINIFRAIPFVILLAAIIPFTRLVVGTTIGMKGALVPLVIGSIPFVARQMESALLDIDKGVIEASQAMRSSSFEIIYRVLLKEGLPGIVYALTITTVSLIGFSAVAGTVGGGGLGDFAIRYGYQYFKTDIMVATILILLVLVTSIQSIGEFILKKLNH</sequence>
<keyword evidence="5 8" id="KW-0812">Transmembrane</keyword>
<gene>
    <name evidence="10" type="primary">metI</name>
    <name evidence="10" type="ORF">Ctaglu_46800</name>
</gene>
<dbReference type="InterPro" id="IPR000515">
    <property type="entry name" value="MetI-like"/>
</dbReference>
<dbReference type="NCBIfam" id="NF008049">
    <property type="entry name" value="PRK10782.1"/>
    <property type="match status" value="1"/>
</dbReference>
<evidence type="ECO:0000256" key="5">
    <source>
        <dbReference type="ARBA" id="ARBA00022692"/>
    </source>
</evidence>
<dbReference type="EMBL" id="BHYK01000053">
    <property type="protein sequence ID" value="GCD13057.1"/>
    <property type="molecule type" value="Genomic_DNA"/>
</dbReference>
<dbReference type="CDD" id="cd06261">
    <property type="entry name" value="TM_PBP2"/>
    <property type="match status" value="1"/>
</dbReference>
<evidence type="ECO:0000313" key="11">
    <source>
        <dbReference type="Proteomes" id="UP000287872"/>
    </source>
</evidence>
<name>A0A401UU43_9CLOT</name>